<keyword evidence="6" id="KW-1133">Transmembrane helix</keyword>
<evidence type="ECO:0000256" key="8">
    <source>
        <dbReference type="ARBA" id="ARBA00023136"/>
    </source>
</evidence>
<evidence type="ECO:0000313" key="10">
    <source>
        <dbReference type="EMBL" id="OAL34413.1"/>
    </source>
</evidence>
<comment type="function">
    <text evidence="9">Mediates the uptake of pyruvate into mitochondria.</text>
</comment>
<dbReference type="Proteomes" id="UP000185904">
    <property type="component" value="Unassembled WGS sequence"/>
</dbReference>
<evidence type="ECO:0000256" key="9">
    <source>
        <dbReference type="RuleBase" id="RU363100"/>
    </source>
</evidence>
<reference evidence="10 11" key="1">
    <citation type="submission" date="2016-03" db="EMBL/GenBank/DDBJ databases">
        <title>The draft genome sequence of Fonsecaea nubica causative agent of cutaneous subcutaneous infection in human host.</title>
        <authorList>
            <person name="Costa F."/>
            <person name="Sybren D.H."/>
            <person name="Raittz R.T."/>
            <person name="Weiss V.A."/>
            <person name="Leao A.C."/>
            <person name="Gomes R."/>
            <person name="De Souza E.M."/>
            <person name="Pedrosa F.O."/>
            <person name="Steffens M.B."/>
            <person name="Bombassaro A."/>
            <person name="Tadra-Sfeir M.Z."/>
            <person name="Moreno L.F."/>
            <person name="Najafzadeh M.J."/>
            <person name="Felipe M.S."/>
            <person name="Teixeira M."/>
            <person name="Sun J."/>
            <person name="Xi L."/>
            <person name="Castro M.A."/>
            <person name="Vicente V.A."/>
        </authorList>
    </citation>
    <scope>NUCLEOTIDE SEQUENCE [LARGE SCALE GENOMIC DNA]</scope>
    <source>
        <strain evidence="10 11">CBS 269.64</strain>
    </source>
</reference>
<comment type="similarity">
    <text evidence="2 9">Belongs to the mitochondrial pyruvate carrier (MPC) (TC 2.A.105) family.</text>
</comment>
<dbReference type="OrthoDB" id="1697690at2759"/>
<evidence type="ECO:0000256" key="7">
    <source>
        <dbReference type="ARBA" id="ARBA00023128"/>
    </source>
</evidence>
<evidence type="ECO:0000256" key="1">
    <source>
        <dbReference type="ARBA" id="ARBA00004448"/>
    </source>
</evidence>
<dbReference type="EMBL" id="LVCJ01000039">
    <property type="protein sequence ID" value="OAL34413.1"/>
    <property type="molecule type" value="Genomic_DNA"/>
</dbReference>
<proteinExistence type="inferred from homology"/>
<dbReference type="AlphaFoldDB" id="A0A178CZ55"/>
<keyword evidence="3 9" id="KW-0813">Transport</keyword>
<dbReference type="InterPro" id="IPR005336">
    <property type="entry name" value="MPC"/>
</dbReference>
<keyword evidence="8" id="KW-0472">Membrane</keyword>
<keyword evidence="11" id="KW-1185">Reference proteome</keyword>
<gene>
    <name evidence="10" type="ORF">AYO20_06256</name>
</gene>
<dbReference type="GO" id="GO:0006850">
    <property type="term" value="P:pyruvate import into mitochondria"/>
    <property type="evidence" value="ECO:0007669"/>
    <property type="project" value="InterPro"/>
</dbReference>
<evidence type="ECO:0000256" key="2">
    <source>
        <dbReference type="ARBA" id="ARBA00006416"/>
    </source>
</evidence>
<evidence type="ECO:0000256" key="4">
    <source>
        <dbReference type="ARBA" id="ARBA00022692"/>
    </source>
</evidence>
<dbReference type="GeneID" id="34589671"/>
<comment type="caution">
    <text evidence="10">The sequence shown here is derived from an EMBL/GenBank/DDBJ whole genome shotgun (WGS) entry which is preliminary data.</text>
</comment>
<evidence type="ECO:0000256" key="6">
    <source>
        <dbReference type="ARBA" id="ARBA00022989"/>
    </source>
</evidence>
<evidence type="ECO:0000256" key="3">
    <source>
        <dbReference type="ARBA" id="ARBA00022448"/>
    </source>
</evidence>
<evidence type="ECO:0000313" key="11">
    <source>
        <dbReference type="Proteomes" id="UP000185904"/>
    </source>
</evidence>
<evidence type="ECO:0000256" key="5">
    <source>
        <dbReference type="ARBA" id="ARBA00022792"/>
    </source>
</evidence>
<protein>
    <recommendedName>
        <fullName evidence="9">Mitochondrial pyruvate carrier</fullName>
    </recommendedName>
</protein>
<comment type="subcellular location">
    <subcellularLocation>
        <location evidence="1 9">Mitochondrion inner membrane</location>
        <topology evidence="1 9">Multi-pass membrane protein</topology>
    </subcellularLocation>
</comment>
<sequence length="165" mass="18727">MAATIKAINARIRSNKVLDYFCSTHFWGPASNFGIPIAAVLDTQKDPEITPRDIEERRLMGSFDYSISGQFTAALTIYSGTFMRYALAVTPKNYLLFACHFVNFNAQLTQGYRWYDYWYGNGKERWEKIRAEKAKTELEGAVDSIASQTKDKVQGAVQEVKKTVS</sequence>
<dbReference type="RefSeq" id="XP_022499425.1">
    <property type="nucleotide sequence ID" value="XM_022644547.1"/>
</dbReference>
<accession>A0A178CZ55</accession>
<name>A0A178CZ55_9EURO</name>
<keyword evidence="5 9" id="KW-0999">Mitochondrion inner membrane</keyword>
<organism evidence="10 11">
    <name type="scientific">Fonsecaea nubica</name>
    <dbReference type="NCBI Taxonomy" id="856822"/>
    <lineage>
        <taxon>Eukaryota</taxon>
        <taxon>Fungi</taxon>
        <taxon>Dikarya</taxon>
        <taxon>Ascomycota</taxon>
        <taxon>Pezizomycotina</taxon>
        <taxon>Eurotiomycetes</taxon>
        <taxon>Chaetothyriomycetidae</taxon>
        <taxon>Chaetothyriales</taxon>
        <taxon>Herpotrichiellaceae</taxon>
        <taxon>Fonsecaea</taxon>
    </lineage>
</organism>
<dbReference type="Pfam" id="PF03650">
    <property type="entry name" value="MPC"/>
    <property type="match status" value="2"/>
</dbReference>
<dbReference type="PANTHER" id="PTHR14154">
    <property type="entry name" value="UPF0041 BRAIN PROTEIN 44-RELATED"/>
    <property type="match status" value="1"/>
</dbReference>
<keyword evidence="4" id="KW-0812">Transmembrane</keyword>
<dbReference type="GO" id="GO:0005743">
    <property type="term" value="C:mitochondrial inner membrane"/>
    <property type="evidence" value="ECO:0007669"/>
    <property type="project" value="UniProtKB-SubCell"/>
</dbReference>
<keyword evidence="7 9" id="KW-0496">Mitochondrion</keyword>